<dbReference type="Proteomes" id="UP000035579">
    <property type="component" value="Chromosome"/>
</dbReference>
<dbReference type="AlphaFoldDB" id="A0AAC8QES4"/>
<reference evidence="1 2" key="1">
    <citation type="submission" date="2015-05" db="EMBL/GenBank/DDBJ databases">
        <title>Genome assembly of Archangium gephyra DSM 2261.</title>
        <authorList>
            <person name="Sharma G."/>
            <person name="Subramanian S."/>
        </authorList>
    </citation>
    <scope>NUCLEOTIDE SEQUENCE [LARGE SCALE GENOMIC DNA]</scope>
    <source>
        <strain evidence="1 2">DSM 2261</strain>
    </source>
</reference>
<evidence type="ECO:0000313" key="1">
    <source>
        <dbReference type="EMBL" id="AKJ06109.1"/>
    </source>
</evidence>
<dbReference type="EMBL" id="CP011509">
    <property type="protein sequence ID" value="AKJ06109.1"/>
    <property type="molecule type" value="Genomic_DNA"/>
</dbReference>
<organism evidence="1 2">
    <name type="scientific">Archangium gephyra</name>
    <dbReference type="NCBI Taxonomy" id="48"/>
    <lineage>
        <taxon>Bacteria</taxon>
        <taxon>Pseudomonadati</taxon>
        <taxon>Myxococcota</taxon>
        <taxon>Myxococcia</taxon>
        <taxon>Myxococcales</taxon>
        <taxon>Cystobacterineae</taxon>
        <taxon>Archangiaceae</taxon>
        <taxon>Archangium</taxon>
    </lineage>
</organism>
<evidence type="ECO:0000313" key="2">
    <source>
        <dbReference type="Proteomes" id="UP000035579"/>
    </source>
</evidence>
<gene>
    <name evidence="1" type="ORF">AA314_07735</name>
</gene>
<name>A0AAC8QES4_9BACT</name>
<accession>A0AAC8QES4</accession>
<dbReference type="KEGG" id="age:AA314_07735"/>
<protein>
    <submittedName>
        <fullName evidence="1">Uncharacterized protein</fullName>
    </submittedName>
</protein>
<sequence length="38" mass="4371">MIKAALALNSDGYLQFAWDETGWCTWLMVNNLSSYTKK</sequence>
<proteinExistence type="predicted"/>